<dbReference type="EMBL" id="LYTK01000001">
    <property type="protein sequence ID" value="OBQ72363.1"/>
    <property type="molecule type" value="Genomic_DNA"/>
</dbReference>
<accession>A0A6M7U7M6</accession>
<comment type="caution">
    <text evidence="1">The sequence shown here is derived from an EMBL/GenBank/DDBJ whole genome shotgun (WGS) entry which is preliminary data.</text>
</comment>
<dbReference type="AlphaFoldDB" id="A0A6M7U7M6"/>
<evidence type="ECO:0000313" key="2">
    <source>
        <dbReference type="Proteomes" id="UP000093737"/>
    </source>
</evidence>
<organism evidence="1 2">
    <name type="scientific">Rhizobium loti</name>
    <name type="common">Mesorhizobium loti</name>
    <dbReference type="NCBI Taxonomy" id="381"/>
    <lineage>
        <taxon>Bacteria</taxon>
        <taxon>Pseudomonadati</taxon>
        <taxon>Pseudomonadota</taxon>
        <taxon>Alphaproteobacteria</taxon>
        <taxon>Hyphomicrobiales</taxon>
        <taxon>Phyllobacteriaceae</taxon>
        <taxon>Mesorhizobium</taxon>
    </lineage>
</organism>
<name>A0A6M7U7M6_RHILI</name>
<gene>
    <name evidence="1" type="ORF">A8145_06000</name>
</gene>
<proteinExistence type="predicted"/>
<protein>
    <submittedName>
        <fullName evidence="1">Uncharacterized protein</fullName>
    </submittedName>
</protein>
<sequence length="70" mass="7488">MAHPLDYERIAIPPHGAVRIVCHNWPTCGCGGDCTQLVPEESPRARRILIGLMIAVAVIGAGLLYAGLRP</sequence>
<dbReference type="RefSeq" id="WP_065005011.1">
    <property type="nucleotide sequence ID" value="NZ_CP033334.1"/>
</dbReference>
<reference evidence="1 2" key="1">
    <citation type="submission" date="2016-05" db="EMBL/GenBank/DDBJ databases">
        <authorList>
            <person name="Ramsay J.P."/>
        </authorList>
    </citation>
    <scope>NUCLEOTIDE SEQUENCE [LARGE SCALE GENOMIC DNA]</scope>
    <source>
        <strain evidence="1 2">NZP2042</strain>
    </source>
</reference>
<dbReference type="Proteomes" id="UP000093737">
    <property type="component" value="Unassembled WGS sequence"/>
</dbReference>
<evidence type="ECO:0000313" key="1">
    <source>
        <dbReference type="EMBL" id="OBQ72363.1"/>
    </source>
</evidence>